<sequence>MTKLEINSTLQAAILSPGFDDIRGTASCKHWVWEAMKMRFEALDNLIDDISREYEHRRNIAEAGDRENSADPTANLTEAPASLDGHTMLWRACTKPAADYCTNASQRLKFTFMTTYPGDFNGHRTYFTPQRHTANRFATYLKHIAPLAEIAVLQMAVPNDFIESLSKNYLFSDGPSSKTWKEVVWHYRCRKTLSRLRSDMKKMCAKNLWIGHMLLSERARFNAADGYATLQSSDALMVEIDREWPKAEQWSFLNGKLRPSLLSFVKGRLGFIRLEGLLRGLLSSWTTAVLSVLSPYQ</sequence>
<dbReference type="OrthoDB" id="5429780at2759"/>
<dbReference type="STRING" id="573508.A0A1E3BEW8"/>
<protein>
    <submittedName>
        <fullName evidence="1">Uncharacterized protein</fullName>
    </submittedName>
</protein>
<dbReference type="AlphaFoldDB" id="A0A1E3BEW8"/>
<organism evidence="1 2">
    <name type="scientific">Aspergillus cristatus</name>
    <name type="common">Chinese Fuzhuan brick tea-fermentation fungus</name>
    <name type="synonym">Eurotium cristatum</name>
    <dbReference type="NCBI Taxonomy" id="573508"/>
    <lineage>
        <taxon>Eukaryota</taxon>
        <taxon>Fungi</taxon>
        <taxon>Dikarya</taxon>
        <taxon>Ascomycota</taxon>
        <taxon>Pezizomycotina</taxon>
        <taxon>Eurotiomycetes</taxon>
        <taxon>Eurotiomycetidae</taxon>
        <taxon>Eurotiales</taxon>
        <taxon>Aspergillaceae</taxon>
        <taxon>Aspergillus</taxon>
        <taxon>Aspergillus subgen. Aspergillus</taxon>
    </lineage>
</organism>
<dbReference type="Proteomes" id="UP000094569">
    <property type="component" value="Unassembled WGS sequence"/>
</dbReference>
<name>A0A1E3BEW8_ASPCR</name>
<evidence type="ECO:0000313" key="2">
    <source>
        <dbReference type="Proteomes" id="UP000094569"/>
    </source>
</evidence>
<reference evidence="1 2" key="1">
    <citation type="journal article" date="2016" name="BMC Genomics">
        <title>Comparative genomic and transcriptomic analyses of the Fuzhuan brick tea-fermentation fungus Aspergillus cristatus.</title>
        <authorList>
            <person name="Ge Y."/>
            <person name="Wang Y."/>
            <person name="Liu Y."/>
            <person name="Tan Y."/>
            <person name="Ren X."/>
            <person name="Zhang X."/>
            <person name="Hyde K.D."/>
            <person name="Liu Y."/>
            <person name="Liu Z."/>
        </authorList>
    </citation>
    <scope>NUCLEOTIDE SEQUENCE [LARGE SCALE GENOMIC DNA]</scope>
    <source>
        <strain evidence="1 2">GZAAS20.1005</strain>
    </source>
</reference>
<dbReference type="EMBL" id="JXNT01000004">
    <property type="protein sequence ID" value="ODM19438.1"/>
    <property type="molecule type" value="Genomic_DNA"/>
</dbReference>
<dbReference type="VEuPathDB" id="FungiDB:SI65_04422"/>
<gene>
    <name evidence="1" type="ORF">SI65_04422</name>
</gene>
<evidence type="ECO:0000313" key="1">
    <source>
        <dbReference type="EMBL" id="ODM19438.1"/>
    </source>
</evidence>
<comment type="caution">
    <text evidence="1">The sequence shown here is derived from an EMBL/GenBank/DDBJ whole genome shotgun (WGS) entry which is preliminary data.</text>
</comment>
<proteinExistence type="predicted"/>
<accession>A0A1E3BEW8</accession>
<keyword evidence="2" id="KW-1185">Reference proteome</keyword>